<dbReference type="EMBL" id="JAROCB010000002">
    <property type="protein sequence ID" value="MDN4597135.1"/>
    <property type="molecule type" value="Genomic_DNA"/>
</dbReference>
<protein>
    <submittedName>
        <fullName evidence="3">DUF1918 domain-containing protein</fullName>
    </submittedName>
</protein>
<dbReference type="RefSeq" id="WP_301217831.1">
    <property type="nucleotide sequence ID" value="NZ_JAROCB010000002.1"/>
</dbReference>
<gene>
    <name evidence="3" type="ORF">P5G59_08275</name>
</gene>
<sequence length="73" mass="7787">MQAHVGDFLIIASNHLEGPARVGLIQEVHGEGGAPPYQVRWEDDERTTLVFPGPDAHIEHRGDSAAASGAHGH</sequence>
<feature type="domain" description="DUF1918" evidence="2">
    <location>
        <begin position="1"/>
        <end position="58"/>
    </location>
</feature>
<comment type="caution">
    <text evidence="3">The sequence shown here is derived from an EMBL/GenBank/DDBJ whole genome shotgun (WGS) entry which is preliminary data.</text>
</comment>
<dbReference type="Gene3D" id="2.30.30.440">
    <property type="entry name" value="Domain of unknown function DUF1918"/>
    <property type="match status" value="1"/>
</dbReference>
<name>A0ABT8IWF6_9MICO</name>
<evidence type="ECO:0000256" key="1">
    <source>
        <dbReference type="SAM" id="MobiDB-lite"/>
    </source>
</evidence>
<reference evidence="3" key="1">
    <citation type="submission" date="2023-03" db="EMBL/GenBank/DDBJ databases">
        <title>MT1 and MT2 Draft Genomes of Novel Species.</title>
        <authorList>
            <person name="Venkateswaran K."/>
        </authorList>
    </citation>
    <scope>NUCLEOTIDE SEQUENCE</scope>
    <source>
        <strain evidence="3">F6_8S_P_1A</strain>
    </source>
</reference>
<accession>A0ABT8IWF6</accession>
<feature type="compositionally biased region" description="Low complexity" evidence="1">
    <location>
        <begin position="64"/>
        <end position="73"/>
    </location>
</feature>
<dbReference type="Proteomes" id="UP001174210">
    <property type="component" value="Unassembled WGS sequence"/>
</dbReference>
<dbReference type="Pfam" id="PF08940">
    <property type="entry name" value="DUF1918"/>
    <property type="match status" value="1"/>
</dbReference>
<proteinExistence type="predicted"/>
<evidence type="ECO:0000313" key="4">
    <source>
        <dbReference type="Proteomes" id="UP001174210"/>
    </source>
</evidence>
<evidence type="ECO:0000313" key="3">
    <source>
        <dbReference type="EMBL" id="MDN4597135.1"/>
    </source>
</evidence>
<organism evidence="3 4">
    <name type="scientific">Leifsonia virtsii</name>
    <dbReference type="NCBI Taxonomy" id="3035915"/>
    <lineage>
        <taxon>Bacteria</taxon>
        <taxon>Bacillati</taxon>
        <taxon>Actinomycetota</taxon>
        <taxon>Actinomycetes</taxon>
        <taxon>Micrococcales</taxon>
        <taxon>Microbacteriaceae</taxon>
        <taxon>Leifsonia</taxon>
    </lineage>
</organism>
<feature type="region of interest" description="Disordered" evidence="1">
    <location>
        <begin position="54"/>
        <end position="73"/>
    </location>
</feature>
<evidence type="ECO:0000259" key="2">
    <source>
        <dbReference type="Pfam" id="PF08940"/>
    </source>
</evidence>
<dbReference type="InterPro" id="IPR015035">
    <property type="entry name" value="DUF1918"/>
</dbReference>
<keyword evidence="4" id="KW-1185">Reference proteome</keyword>
<dbReference type="SUPFAM" id="SSF50118">
    <property type="entry name" value="Cell growth inhibitor/plasmid maintenance toxic component"/>
    <property type="match status" value="1"/>
</dbReference>